<organism evidence="1 2">
    <name type="scientific">Vibrio jasicida</name>
    <dbReference type="NCBI Taxonomy" id="766224"/>
    <lineage>
        <taxon>Bacteria</taxon>
        <taxon>Pseudomonadati</taxon>
        <taxon>Pseudomonadota</taxon>
        <taxon>Gammaproteobacteria</taxon>
        <taxon>Vibrionales</taxon>
        <taxon>Vibrionaceae</taxon>
        <taxon>Vibrio</taxon>
    </lineage>
</organism>
<dbReference type="EMBL" id="CAKMUD010000001">
    <property type="protein sequence ID" value="CAH1564437.1"/>
    <property type="molecule type" value="Genomic_DNA"/>
</dbReference>
<evidence type="ECO:0000313" key="1">
    <source>
        <dbReference type="EMBL" id="CAH1564437.1"/>
    </source>
</evidence>
<protein>
    <submittedName>
        <fullName evidence="1">ATPase</fullName>
    </submittedName>
</protein>
<comment type="caution">
    <text evidence="1">The sequence shown here is derived from an EMBL/GenBank/DDBJ whole genome shotgun (WGS) entry which is preliminary data.</text>
</comment>
<name>A0AAU9QGJ5_9VIBR</name>
<gene>
    <name evidence="1" type="ORF">THF1A12_10272</name>
</gene>
<proteinExistence type="predicted"/>
<dbReference type="AlphaFoldDB" id="A0AAU9QGJ5"/>
<sequence>MPLLLNVMPVNHLPFLVTFALTLLVSESVIASKLIQPQYLDSERTERFFAREIVQSSKENMQLRNSLDWGYELELASAAGDTESVSNCKDLATANSAGFTAAKAYEYGAFKAYLTQCQTWSEMAKLAASKRSYISKFKLDDSFPSLAPSALAFVISNESAEKAKTLSTWDEADHIQRTHVSSEVRAEYFDATDGFQVVTIVAKGDYNADGIEDVVIEKENSVLSGSYSSSHGYVLTRMSEQARFTVLAEW</sequence>
<reference evidence="1" key="1">
    <citation type="submission" date="2022-01" db="EMBL/GenBank/DDBJ databases">
        <authorList>
            <person name="Lagorce A."/>
        </authorList>
    </citation>
    <scope>NUCLEOTIDE SEQUENCE</scope>
    <source>
        <strain evidence="1">Th15_F1_A12</strain>
    </source>
</reference>
<accession>A0AAU9QGJ5</accession>
<evidence type="ECO:0000313" key="2">
    <source>
        <dbReference type="Proteomes" id="UP001295462"/>
    </source>
</evidence>
<dbReference type="Proteomes" id="UP001295462">
    <property type="component" value="Unassembled WGS sequence"/>
</dbReference>